<dbReference type="Gene3D" id="3.30.70.260">
    <property type="match status" value="1"/>
</dbReference>
<evidence type="ECO:0000313" key="1">
    <source>
        <dbReference type="EMBL" id="TDS53813.1"/>
    </source>
</evidence>
<dbReference type="EMBL" id="SOAG01000027">
    <property type="protein sequence ID" value="TDS53813.1"/>
    <property type="molecule type" value="Genomic_DNA"/>
</dbReference>
<gene>
    <name evidence="1" type="ORF">C8P70_1279</name>
</gene>
<sequence>MDTKTKEFYVRLKGELEKDKTWPGVYLYKFIVPGNPENIARIEEAFDKTNADIQLRSSSKGSFTSVSVKVTMPSAQAIVDKYIELSTIEGLMSL</sequence>
<reference evidence="1 2" key="1">
    <citation type="submission" date="2019-03" db="EMBL/GenBank/DDBJ databases">
        <title>Genomic Encyclopedia of Archaeal and Bacterial Type Strains, Phase II (KMG-II): from individual species to whole genera.</title>
        <authorList>
            <person name="Goeker M."/>
        </authorList>
    </citation>
    <scope>NUCLEOTIDE SEQUENCE [LARGE SCALE GENOMIC DNA]</scope>
    <source>
        <strain evidence="1 2">DSM 28213</strain>
    </source>
</reference>
<accession>A0A4R7ERA7</accession>
<dbReference type="SUPFAM" id="SSF117991">
    <property type="entry name" value="YbeD/HP0495-like"/>
    <property type="match status" value="1"/>
</dbReference>
<name>A0A4R7ERA7_9FLAO</name>
<organism evidence="1 2">
    <name type="scientific">Myroides indicus</name>
    <dbReference type="NCBI Taxonomy" id="1323422"/>
    <lineage>
        <taxon>Bacteria</taxon>
        <taxon>Pseudomonadati</taxon>
        <taxon>Bacteroidota</taxon>
        <taxon>Flavobacteriia</taxon>
        <taxon>Flavobacteriales</taxon>
        <taxon>Flavobacteriaceae</taxon>
        <taxon>Myroides</taxon>
    </lineage>
</organism>
<dbReference type="Proteomes" id="UP000295215">
    <property type="component" value="Unassembled WGS sequence"/>
</dbReference>
<protein>
    <recommendedName>
        <fullName evidence="3">DUF493 domain-containing protein</fullName>
    </recommendedName>
</protein>
<dbReference type="InterPro" id="IPR027471">
    <property type="entry name" value="YbeD-like_sf"/>
</dbReference>
<keyword evidence="2" id="KW-1185">Reference proteome</keyword>
<dbReference type="OrthoDB" id="5616097at2"/>
<evidence type="ECO:0008006" key="3">
    <source>
        <dbReference type="Google" id="ProtNLM"/>
    </source>
</evidence>
<dbReference type="Pfam" id="PF04359">
    <property type="entry name" value="DUF493"/>
    <property type="match status" value="1"/>
</dbReference>
<comment type="caution">
    <text evidence="1">The sequence shown here is derived from an EMBL/GenBank/DDBJ whole genome shotgun (WGS) entry which is preliminary data.</text>
</comment>
<dbReference type="InterPro" id="IPR007454">
    <property type="entry name" value="UPF0250_YbeD-like"/>
</dbReference>
<evidence type="ECO:0000313" key="2">
    <source>
        <dbReference type="Proteomes" id="UP000295215"/>
    </source>
</evidence>
<dbReference type="AlphaFoldDB" id="A0A4R7ERA7"/>
<proteinExistence type="predicted"/>
<dbReference type="RefSeq" id="WP_133713380.1">
    <property type="nucleotide sequence ID" value="NZ_SOAG01000027.1"/>
</dbReference>